<gene>
    <name evidence="4" type="ORF">JZ751_001269</name>
</gene>
<dbReference type="PANTHER" id="PTHR12601">
    <property type="entry name" value="EUKARYOTIC TRANSLATION INITIATION FACTOR 3 SUBUNIT EIF-3"/>
    <property type="match status" value="1"/>
</dbReference>
<dbReference type="InterPro" id="IPR023231">
    <property type="entry name" value="GSKIP_dom_sf"/>
</dbReference>
<organism evidence="4 5">
    <name type="scientific">Albula glossodonta</name>
    <name type="common">roundjaw bonefish</name>
    <dbReference type="NCBI Taxonomy" id="121402"/>
    <lineage>
        <taxon>Eukaryota</taxon>
        <taxon>Metazoa</taxon>
        <taxon>Chordata</taxon>
        <taxon>Craniata</taxon>
        <taxon>Vertebrata</taxon>
        <taxon>Euteleostomi</taxon>
        <taxon>Actinopterygii</taxon>
        <taxon>Neopterygii</taxon>
        <taxon>Teleostei</taxon>
        <taxon>Albuliformes</taxon>
        <taxon>Albulidae</taxon>
        <taxon>Albula</taxon>
    </lineage>
</organism>
<evidence type="ECO:0000256" key="1">
    <source>
        <dbReference type="ARBA" id="ARBA00022490"/>
    </source>
</evidence>
<accession>A0A8T2PTE0</accession>
<dbReference type="Proteomes" id="UP000824540">
    <property type="component" value="Unassembled WGS sequence"/>
</dbReference>
<name>A0A8T2PTE0_9TELE</name>
<dbReference type="Pfam" id="PF15044">
    <property type="entry name" value="CLU_N"/>
    <property type="match status" value="1"/>
</dbReference>
<protein>
    <recommendedName>
        <fullName evidence="3">Clu domain-containing protein</fullName>
    </recommendedName>
</protein>
<dbReference type="Pfam" id="PF13374">
    <property type="entry name" value="TPR_10"/>
    <property type="match status" value="1"/>
</dbReference>
<feature type="compositionally biased region" description="Basic and acidic residues" evidence="2">
    <location>
        <begin position="1269"/>
        <end position="1288"/>
    </location>
</feature>
<evidence type="ECO:0000259" key="3">
    <source>
        <dbReference type="PROSITE" id="PS51823"/>
    </source>
</evidence>
<dbReference type="Pfam" id="PF13236">
    <property type="entry name" value="CLU"/>
    <property type="match status" value="1"/>
</dbReference>
<dbReference type="InterPro" id="IPR011990">
    <property type="entry name" value="TPR-like_helical_dom_sf"/>
</dbReference>
<dbReference type="EMBL" id="JAFBMS010000002">
    <property type="protein sequence ID" value="KAG9354556.1"/>
    <property type="molecule type" value="Genomic_DNA"/>
</dbReference>
<feature type="region of interest" description="Disordered" evidence="2">
    <location>
        <begin position="1347"/>
        <end position="1369"/>
    </location>
</feature>
<feature type="region of interest" description="Disordered" evidence="2">
    <location>
        <begin position="174"/>
        <end position="199"/>
    </location>
</feature>
<feature type="domain" description="Clu" evidence="3">
    <location>
        <begin position="320"/>
        <end position="570"/>
    </location>
</feature>
<feature type="compositionally biased region" description="Basic and acidic residues" evidence="2">
    <location>
        <begin position="1238"/>
        <end position="1249"/>
    </location>
</feature>
<dbReference type="SUPFAM" id="SSF48452">
    <property type="entry name" value="TPR-like"/>
    <property type="match status" value="1"/>
</dbReference>
<dbReference type="PANTHER" id="PTHR12601:SF41">
    <property type="entry name" value="CLUSTERED MITOCHONDRIA PROTEIN HOMOLOG"/>
    <property type="match status" value="1"/>
</dbReference>
<evidence type="ECO:0000256" key="2">
    <source>
        <dbReference type="SAM" id="MobiDB-lite"/>
    </source>
</evidence>
<dbReference type="OrthoDB" id="1414216at2759"/>
<dbReference type="SUPFAM" id="SSF103107">
    <property type="entry name" value="Hypothetical protein c14orf129, hspc210"/>
    <property type="match status" value="1"/>
</dbReference>
<feature type="compositionally biased region" description="Polar residues" evidence="2">
    <location>
        <begin position="1357"/>
        <end position="1369"/>
    </location>
</feature>
<dbReference type="Pfam" id="PF13424">
    <property type="entry name" value="TPR_12"/>
    <property type="match status" value="1"/>
</dbReference>
<dbReference type="GO" id="GO:0048312">
    <property type="term" value="P:intracellular distribution of mitochondria"/>
    <property type="evidence" value="ECO:0007669"/>
    <property type="project" value="TreeGrafter"/>
</dbReference>
<dbReference type="Gene3D" id="1.25.40.10">
    <property type="entry name" value="Tetratricopeptide repeat domain"/>
    <property type="match status" value="2"/>
</dbReference>
<evidence type="ECO:0000313" key="4">
    <source>
        <dbReference type="EMBL" id="KAG9354556.1"/>
    </source>
</evidence>
<proteinExistence type="predicted"/>
<dbReference type="InterPro" id="IPR025697">
    <property type="entry name" value="CLU_dom"/>
</dbReference>
<dbReference type="InterPro" id="IPR033646">
    <property type="entry name" value="CLU-central"/>
</dbReference>
<keyword evidence="1" id="KW-0963">Cytoplasm</keyword>
<comment type="caution">
    <text evidence="4">The sequence shown here is derived from an EMBL/GenBank/DDBJ whole genome shotgun (WGS) entry which is preliminary data.</text>
</comment>
<dbReference type="Pfam" id="PF12807">
    <property type="entry name" value="eIF3_p135"/>
    <property type="match status" value="1"/>
</dbReference>
<dbReference type="InterPro" id="IPR027523">
    <property type="entry name" value="CLU_prot"/>
</dbReference>
<dbReference type="GO" id="GO:0003729">
    <property type="term" value="F:mRNA binding"/>
    <property type="evidence" value="ECO:0007669"/>
    <property type="project" value="TreeGrafter"/>
</dbReference>
<dbReference type="GO" id="GO:0005737">
    <property type="term" value="C:cytoplasm"/>
    <property type="evidence" value="ECO:0007669"/>
    <property type="project" value="TreeGrafter"/>
</dbReference>
<reference evidence="4" key="1">
    <citation type="thesis" date="2021" institute="BYU ScholarsArchive" country="Provo, UT, USA">
        <title>Applications of and Algorithms for Genome Assembly and Genomic Analyses with an Emphasis on Marine Teleosts.</title>
        <authorList>
            <person name="Pickett B.D."/>
        </authorList>
    </citation>
    <scope>NUCLEOTIDE SEQUENCE</scope>
    <source>
        <strain evidence="4">HI-2016</strain>
    </source>
</reference>
<keyword evidence="5" id="KW-1185">Reference proteome</keyword>
<feature type="region of interest" description="Disordered" evidence="2">
    <location>
        <begin position="1219"/>
        <end position="1301"/>
    </location>
</feature>
<dbReference type="PROSITE" id="PS51823">
    <property type="entry name" value="CLU"/>
    <property type="match status" value="1"/>
</dbReference>
<sequence>MKDMVKRGGGDTAAKGQGGVPFIVPGPLVNGKGSTSIAMGAKKEMELLEDHSFPVKIQGAGIEQFELEVHGFWLVQDTILAVLAKEEVAPRTCLSLSFSGIMLDPLSEIQAIKGLKAGATLRLVEEPYNPRTARAHLARLQELLRTSGPQDALREGQSPSLLDTLCPTDSNFGVPSGKGTKRSVNDTKSAQTLVDGPPPEYILPGSKERPLLPLLPNGTHTEAPSLLLDLSLSCWNPPPGPRKLQGDFLYISVCTLEGRNCDITSSPRGFYLNRSTVDVFDPRPATTHQIAHCLTDLLSQISPGFKMGLAALRNRWLGPQSAVRNHRNPFNSRLGLEEHVGPQAPDWNDELQAARDLPQGSVEERLMRDRVLLQVNSAFVWAAAQGAESVIDGCVAPINGGTDDPAFLWGGLFLSRGGDGVGAPGGERGRRARQRLELNGVQSYSDLEGVLQGLHTLPTAVVDYRGIRLSAQGLAPGLEGLDRGMEGGPSRGLLYGFAAGAQESPHRRKMLELLAQAAKVLALQRHAVVGPTGHQVPLFTPKDTQGVVGADGRFYLLDLFHVQPADANFLVTRTEGQENREEEGQEVVEEGWSTSYSTSTGLPRPFPHGLCRLRPELIQAFIQHKTSEFSQRVRERMEESGGVEECTKDGDPRGTDAVRGACKDVGSVSDIIFEMRFNPDVFSPGVEFPSSESSAIKLQERLLREAAAFIITRQIPAFVDDCQQLNISPMDGTTLRQALHQKGINLRYLGQVTRYISQLEDKEQLKHIMRLAFGEMLMRSARRILNTYLQGIEVSSLAAAVSHFLCCLLVPHFSAASVGEEPKKRSRRRGRGVALDSTAWSALSGTELWSLLNQDAKETYNLTDGFGTNVEHLVEQYGLQKLRLREYTLGNCNKAPIGQDDILNIFPVVKHVSMTMSDASKMLRSAQNNIQKGHTQQAYDQLKEVSYMFTRVCDDLHPDACACLSSLAQLAYLQGRSAEARSLQLRAVVISERVLGFDHPNTIKEYALLAVYVFAGGELGLAQRCLYRARMLMLLIHGEEHPYTATLDNSLGLVLQGEQAVQYLQNALKLNTHFRGPNDLQTALNQHLLAQRLCTVGDYRAAMTHEREALTVFQTQCGEDHPQTKCSAEFLRAITQQAVQVERTLRQGGAPSADATIPESLSPSMETTLEQLALVNGILKPTLRSKIAELKEKLKEIRVSAKPADASSELSVAVNGAVEEENPPCEKQVNGEDTSNEDSAHQDSEVSDKNEEEPATDQEEINSSEQTEMTDRAGDDEPNSKTVSEKRGVTITTEEPGTGPHSAGWFLRIISKSSQCWYVGSGGCVQVYGGRLLRRCDGKRSNAVSLNTSRKRGEQGSAVSSQAHITWQH</sequence>
<feature type="non-terminal residue" evidence="4">
    <location>
        <position position="1369"/>
    </location>
</feature>
<feature type="compositionally biased region" description="Acidic residues" evidence="2">
    <location>
        <begin position="1250"/>
        <end position="1262"/>
    </location>
</feature>
<evidence type="ECO:0000313" key="5">
    <source>
        <dbReference type="Proteomes" id="UP000824540"/>
    </source>
</evidence>
<dbReference type="InterPro" id="IPR028275">
    <property type="entry name" value="CLU_N"/>
</dbReference>
<dbReference type="CDD" id="cd15466">
    <property type="entry name" value="CLU-central"/>
    <property type="match status" value="1"/>
</dbReference>